<dbReference type="Gene3D" id="1.20.140.160">
    <property type="match status" value="1"/>
</dbReference>
<comment type="caution">
    <text evidence="2">The sequence shown here is derived from an EMBL/GenBank/DDBJ whole genome shotgun (WGS) entry which is preliminary data.</text>
</comment>
<accession>A0ABW1FM96</accession>
<evidence type="ECO:0000256" key="1">
    <source>
        <dbReference type="SAM" id="MobiDB-lite"/>
    </source>
</evidence>
<feature type="compositionally biased region" description="Pro residues" evidence="1">
    <location>
        <begin position="567"/>
        <end position="598"/>
    </location>
</feature>
<feature type="region of interest" description="Disordered" evidence="1">
    <location>
        <begin position="547"/>
        <end position="611"/>
    </location>
</feature>
<dbReference type="Proteomes" id="UP001596241">
    <property type="component" value="Unassembled WGS sequence"/>
</dbReference>
<proteinExistence type="predicted"/>
<protein>
    <submittedName>
        <fullName evidence="2">RNA polymerase sigma factor</fullName>
    </submittedName>
</protein>
<dbReference type="EMBL" id="JBHSPW010000009">
    <property type="protein sequence ID" value="MFC5894985.1"/>
    <property type="molecule type" value="Genomic_DNA"/>
</dbReference>
<feature type="region of interest" description="Disordered" evidence="1">
    <location>
        <begin position="1"/>
        <end position="92"/>
    </location>
</feature>
<feature type="region of interest" description="Disordered" evidence="1">
    <location>
        <begin position="323"/>
        <end position="364"/>
    </location>
</feature>
<sequence>MSRPEHPTHTTGAHRSRSGASHRSRSQRPGRPVPSDRPEQTVRPERSVRVAWPVLAPPPGTPGAPGATGGQPHTARTGPPGPPGRPGHPVRAAGYEPYLDGLFTYCLSVLCAHDAAAAVLGETLALAERQHGRRPDDPGLYRPWLYALARWACLRRLADPGAPDPAADPESGRRELARLAWPEAAGMTPEQREALELSVRHRLPAAEVAAVLGTDPVATRALLATASCEVERTRAALAVVERGHCPDVARLAGGTRMLLGAVLRRELVRHVDDCTECRGTAEYATAAGPWPGTAPAARGTLPLVAAPREAVFGALAAARRTRSGRAEGVAGSGVPGRTRRTGRSGGANGSPRYDRRGFPVRPTDLAARRARLRSRAMTTTIVATVLAAPVLALWAAYRGAPAPVEAQSAPPVSAVDSDSGRLDGRPYENAGNAGTTPRSSTSASGGPGEVTAQVLGADGGRTRRATGPGRLTVAAQPHGATTLITLSASGGTPVRWTAAAGAPWLQLNRTAGELMPGRSTTVTVQVDHDREPDGPWRTRIVIGPGATAVTMEGRGAGVPGPDRPRPTRPVPTPPRPATPSPRPTGPAPDSPAPTPTGPAPADSSTPVATVR</sequence>
<feature type="compositionally biased region" description="Basic and acidic residues" evidence="1">
    <location>
        <begin position="34"/>
        <end position="48"/>
    </location>
</feature>
<dbReference type="RefSeq" id="WP_345077340.1">
    <property type="nucleotide sequence ID" value="NZ_BAAAWG010000002.1"/>
</dbReference>
<organism evidence="2 3">
    <name type="scientific">Streptomyces ramulosus</name>
    <dbReference type="NCBI Taxonomy" id="47762"/>
    <lineage>
        <taxon>Bacteria</taxon>
        <taxon>Bacillati</taxon>
        <taxon>Actinomycetota</taxon>
        <taxon>Actinomycetes</taxon>
        <taxon>Kitasatosporales</taxon>
        <taxon>Streptomycetaceae</taxon>
        <taxon>Streptomyces</taxon>
    </lineage>
</organism>
<feature type="compositionally biased region" description="Low complexity" evidence="1">
    <location>
        <begin position="599"/>
        <end position="611"/>
    </location>
</feature>
<evidence type="ECO:0000313" key="2">
    <source>
        <dbReference type="EMBL" id="MFC5894985.1"/>
    </source>
</evidence>
<name>A0ABW1FM96_9ACTN</name>
<keyword evidence="3" id="KW-1185">Reference proteome</keyword>
<feature type="compositionally biased region" description="Polar residues" evidence="1">
    <location>
        <begin position="432"/>
        <end position="444"/>
    </location>
</feature>
<gene>
    <name evidence="2" type="ORF">ACFP3M_19485</name>
</gene>
<feature type="compositionally biased region" description="Basic residues" evidence="1">
    <location>
        <begin position="12"/>
        <end position="28"/>
    </location>
</feature>
<reference evidence="3" key="1">
    <citation type="journal article" date="2019" name="Int. J. Syst. Evol. Microbiol.">
        <title>The Global Catalogue of Microorganisms (GCM) 10K type strain sequencing project: providing services to taxonomists for standard genome sequencing and annotation.</title>
        <authorList>
            <consortium name="The Broad Institute Genomics Platform"/>
            <consortium name="The Broad Institute Genome Sequencing Center for Infectious Disease"/>
            <person name="Wu L."/>
            <person name="Ma J."/>
        </authorList>
    </citation>
    <scope>NUCLEOTIDE SEQUENCE [LARGE SCALE GENOMIC DNA]</scope>
    <source>
        <strain evidence="3">CGMCC 1.15809</strain>
    </source>
</reference>
<feature type="region of interest" description="Disordered" evidence="1">
    <location>
        <begin position="402"/>
        <end position="468"/>
    </location>
</feature>
<evidence type="ECO:0000313" key="3">
    <source>
        <dbReference type="Proteomes" id="UP001596241"/>
    </source>
</evidence>